<feature type="region of interest" description="Disordered" evidence="1">
    <location>
        <begin position="53"/>
        <end position="84"/>
    </location>
</feature>
<accession>A0A176VI67</accession>
<dbReference type="Proteomes" id="UP000077202">
    <property type="component" value="Unassembled WGS sequence"/>
</dbReference>
<comment type="caution">
    <text evidence="2">The sequence shown here is derived from an EMBL/GenBank/DDBJ whole genome shotgun (WGS) entry which is preliminary data.</text>
</comment>
<organism evidence="2 3">
    <name type="scientific">Marchantia polymorpha subsp. ruderalis</name>
    <dbReference type="NCBI Taxonomy" id="1480154"/>
    <lineage>
        <taxon>Eukaryota</taxon>
        <taxon>Viridiplantae</taxon>
        <taxon>Streptophyta</taxon>
        <taxon>Embryophyta</taxon>
        <taxon>Marchantiophyta</taxon>
        <taxon>Marchantiopsida</taxon>
        <taxon>Marchantiidae</taxon>
        <taxon>Marchantiales</taxon>
        <taxon>Marchantiaceae</taxon>
        <taxon>Marchantia</taxon>
    </lineage>
</organism>
<feature type="region of interest" description="Disordered" evidence="1">
    <location>
        <begin position="267"/>
        <end position="294"/>
    </location>
</feature>
<dbReference type="AlphaFoldDB" id="A0A176VI67"/>
<gene>
    <name evidence="2" type="ORF">AXG93_17s1110</name>
</gene>
<sequence>MACGEGLNCPELSQKQGTMAGRWQPRGGSESGGLKDETDSACVMMQRVFRRVRTTHPAREGPRATGRALSPRILPRSSRPDPRLRPALYKYATRRVLSQLLDWNLKWNFDEPTGIDERNGSLKFGTEELEDRLAIEDLDRRVSDKGMGSHGHGFPGYPPGGYPGAPPYGAPPQGYPPYGAPPPQGYPPPPQGYYAPPQGGYPPPATGYPAPSGYPQAGHPPHGSYPAPYPAPYPSSHGGHAPSGYPVAPYGIMPMMGGHGGHKAGKVHVGSHGHSSHGHYKHGKHKKYKGHKFGKKYKGGYKGKGWKGKKKCLDAAPGNLGW</sequence>
<evidence type="ECO:0000313" key="3">
    <source>
        <dbReference type="Proteomes" id="UP000077202"/>
    </source>
</evidence>
<evidence type="ECO:0000313" key="2">
    <source>
        <dbReference type="EMBL" id="OAE20011.1"/>
    </source>
</evidence>
<keyword evidence="3" id="KW-1185">Reference proteome</keyword>
<reference evidence="2" key="1">
    <citation type="submission" date="2016-03" db="EMBL/GenBank/DDBJ databases">
        <title>Mechanisms controlling the formation of the plant cell surface in tip-growing cells are functionally conserved among land plants.</title>
        <authorList>
            <person name="Honkanen S."/>
            <person name="Jones V.A."/>
            <person name="Morieri G."/>
            <person name="Champion C."/>
            <person name="Hetherington A.J."/>
            <person name="Kelly S."/>
            <person name="Saint-Marcoux D."/>
            <person name="Proust H."/>
            <person name="Prescott H."/>
            <person name="Dolan L."/>
        </authorList>
    </citation>
    <scope>NUCLEOTIDE SEQUENCE [LARGE SCALE GENOMIC DNA]</scope>
    <source>
        <tissue evidence="2">Whole gametophyte</tissue>
    </source>
</reference>
<feature type="compositionally biased region" description="Low complexity" evidence="1">
    <location>
        <begin position="207"/>
        <end position="226"/>
    </location>
</feature>
<dbReference type="EMBL" id="LVLJ01003721">
    <property type="protein sequence ID" value="OAE20011.1"/>
    <property type="molecule type" value="Genomic_DNA"/>
</dbReference>
<evidence type="ECO:0000256" key="1">
    <source>
        <dbReference type="SAM" id="MobiDB-lite"/>
    </source>
</evidence>
<proteinExistence type="predicted"/>
<feature type="compositionally biased region" description="Pro residues" evidence="1">
    <location>
        <begin position="156"/>
        <end position="191"/>
    </location>
</feature>
<name>A0A176VI67_MARPO</name>
<feature type="region of interest" description="Disordered" evidence="1">
    <location>
        <begin position="143"/>
        <end position="229"/>
    </location>
</feature>
<protein>
    <recommendedName>
        <fullName evidence="4">Rhodopsin</fullName>
    </recommendedName>
</protein>
<feature type="region of interest" description="Disordered" evidence="1">
    <location>
        <begin position="1"/>
        <end position="38"/>
    </location>
</feature>
<evidence type="ECO:0008006" key="4">
    <source>
        <dbReference type="Google" id="ProtNLM"/>
    </source>
</evidence>